<protein>
    <submittedName>
        <fullName evidence="4">Stp1/IreP family PP2C-type Ser/Thr phosphatase</fullName>
    </submittedName>
</protein>
<evidence type="ECO:0000313" key="4">
    <source>
        <dbReference type="EMBL" id="NWJ45419.1"/>
    </source>
</evidence>
<dbReference type="EMBL" id="CP128399">
    <property type="protein sequence ID" value="WJW67291.1"/>
    <property type="molecule type" value="Genomic_DNA"/>
</dbReference>
<feature type="region of interest" description="Disordered" evidence="1">
    <location>
        <begin position="541"/>
        <end position="565"/>
    </location>
</feature>
<dbReference type="SMART" id="SM00331">
    <property type="entry name" value="PP2C_SIG"/>
    <property type="match status" value="1"/>
</dbReference>
<keyword evidence="7" id="KW-1185">Reference proteome</keyword>
<keyword evidence="2" id="KW-1133">Transmembrane helix</keyword>
<feature type="domain" description="PPM-type phosphatase" evidence="3">
    <location>
        <begin position="6"/>
        <end position="252"/>
    </location>
</feature>
<dbReference type="CDD" id="cd00143">
    <property type="entry name" value="PP2Cc"/>
    <property type="match status" value="1"/>
</dbReference>
<evidence type="ECO:0000259" key="3">
    <source>
        <dbReference type="PROSITE" id="PS51746"/>
    </source>
</evidence>
<dbReference type="RefSeq" id="WP_341469190.1">
    <property type="nucleotide sequence ID" value="NZ_CP128399.1"/>
</dbReference>
<dbReference type="InterPro" id="IPR015655">
    <property type="entry name" value="PP2C"/>
</dbReference>
<dbReference type="EMBL" id="JACATZ010000001">
    <property type="protein sequence ID" value="NWJ45419.1"/>
    <property type="molecule type" value="Genomic_DNA"/>
</dbReference>
<gene>
    <name evidence="4" type="ORF">HXX08_06020</name>
    <name evidence="5" type="ORF">OZ401_000551</name>
</gene>
<dbReference type="Pfam" id="PF00481">
    <property type="entry name" value="PP2C"/>
    <property type="match status" value="1"/>
</dbReference>
<keyword evidence="2" id="KW-0472">Membrane</keyword>
<dbReference type="PANTHER" id="PTHR47992">
    <property type="entry name" value="PROTEIN PHOSPHATASE"/>
    <property type="match status" value="1"/>
</dbReference>
<evidence type="ECO:0000313" key="6">
    <source>
        <dbReference type="Proteomes" id="UP000521676"/>
    </source>
</evidence>
<dbReference type="GO" id="GO:0004722">
    <property type="term" value="F:protein serine/threonine phosphatase activity"/>
    <property type="evidence" value="ECO:0007669"/>
    <property type="project" value="InterPro"/>
</dbReference>
<keyword evidence="2" id="KW-0812">Transmembrane</keyword>
<dbReference type="PROSITE" id="PS51746">
    <property type="entry name" value="PPM_2"/>
    <property type="match status" value="1"/>
</dbReference>
<dbReference type="SUPFAM" id="SSF81606">
    <property type="entry name" value="PP2C-like"/>
    <property type="match status" value="1"/>
</dbReference>
<dbReference type="Proteomes" id="UP001431572">
    <property type="component" value="Chromosome 1"/>
</dbReference>
<proteinExistence type="predicted"/>
<sequence length="565" mass="59553">MLKLDPVALTDVGRKREHNEDYLGDLLIKGEPAFDPRKVEEKGHLFAVADGMGGYAAGEVASELAINTLFDRYYNGPTSGRLDNDLMQAIITTNTEVYKAGTEPGKGQMGTTLTIAVIKGNRVLVGNVGDSRTYLIRKGIPLRITRDHSLVQEQIEMGALTPEQASKSLIRNIITRAIGHRDEVEPDLFEQELQPGDVILLCSDGLHGLVKEMEMGTIVAAAPNLQKASQELIDLANSRGGSDNISVLLIGINELGPTIPSFLGTPSTQTNGNAATLEIPAIDQVTTRTPAAAETLKVPAPVDNKPTVQTPVQVKKAKGSGGFIFAALFVLLAAAAIAAFLYISSNSSTSGNTTQTPTTSTTTNSAQTIIPTVTQAAAAIAKTSALPVAVSTTNPATAGGNAPQPPVSPGIQIDRSQIKRLEIWLTVSGWPSTVAAKDCVFRLERVSSSGLSLGYVGDQIIEGKQYFVFSTSQDANLELAASTYIVSAICQNQPAETFGLKFSGKDLRIEDNGVSAGSGAQLKFDSGVLKMLYSLETAESTTRGEVEPFSSGATPLPPGTTTPRG</sequence>
<dbReference type="InterPro" id="IPR001932">
    <property type="entry name" value="PPM-type_phosphatase-like_dom"/>
</dbReference>
<dbReference type="SMART" id="SM00332">
    <property type="entry name" value="PP2Cc"/>
    <property type="match status" value="1"/>
</dbReference>
<evidence type="ECO:0000313" key="5">
    <source>
        <dbReference type="EMBL" id="WJW67291.1"/>
    </source>
</evidence>
<dbReference type="NCBIfam" id="NF033484">
    <property type="entry name" value="Stp1_PP2C_phos"/>
    <property type="match status" value="1"/>
</dbReference>
<organism evidence="4 6">
    <name type="scientific">Candidatus Chlorohelix allophototropha</name>
    <dbReference type="NCBI Taxonomy" id="3003348"/>
    <lineage>
        <taxon>Bacteria</taxon>
        <taxon>Bacillati</taxon>
        <taxon>Chloroflexota</taxon>
        <taxon>Chloroflexia</taxon>
        <taxon>Candidatus Chloroheliales</taxon>
        <taxon>Candidatus Chloroheliaceae</taxon>
        <taxon>Candidatus Chlorohelix</taxon>
    </lineage>
</organism>
<reference evidence="4 6" key="1">
    <citation type="submission" date="2020-06" db="EMBL/GenBank/DDBJ databases">
        <title>Anoxygenic phototrophic Chloroflexota member uses a Type I reaction center.</title>
        <authorList>
            <person name="Tsuji J.M."/>
            <person name="Shaw N.A."/>
            <person name="Nagashima S."/>
            <person name="Venkiteswaran J."/>
            <person name="Schiff S.L."/>
            <person name="Hanada S."/>
            <person name="Tank M."/>
            <person name="Neufeld J.D."/>
        </authorList>
    </citation>
    <scope>NUCLEOTIDE SEQUENCE [LARGE SCALE GENOMIC DNA]</scope>
    <source>
        <strain evidence="4">L227-S17</strain>
    </source>
</reference>
<feature type="compositionally biased region" description="Pro residues" evidence="1">
    <location>
        <begin position="555"/>
        <end position="565"/>
    </location>
</feature>
<name>A0A8T7M0H4_9CHLR</name>
<evidence type="ECO:0000313" key="7">
    <source>
        <dbReference type="Proteomes" id="UP001431572"/>
    </source>
</evidence>
<reference evidence="5" key="2">
    <citation type="journal article" date="2024" name="Nature">
        <title>Anoxygenic phototroph of the Chloroflexota uses a type I reaction centre.</title>
        <authorList>
            <person name="Tsuji J.M."/>
            <person name="Shaw N.A."/>
            <person name="Nagashima S."/>
            <person name="Venkiteswaran J.J."/>
            <person name="Schiff S.L."/>
            <person name="Watanabe T."/>
            <person name="Fukui M."/>
            <person name="Hanada S."/>
            <person name="Tank M."/>
            <person name="Neufeld J.D."/>
        </authorList>
    </citation>
    <scope>NUCLEOTIDE SEQUENCE</scope>
    <source>
        <strain evidence="5">L227-S17</strain>
    </source>
</reference>
<dbReference type="Gene3D" id="3.60.40.10">
    <property type="entry name" value="PPM-type phosphatase domain"/>
    <property type="match status" value="1"/>
</dbReference>
<dbReference type="InterPro" id="IPR036457">
    <property type="entry name" value="PPM-type-like_dom_sf"/>
</dbReference>
<evidence type="ECO:0000256" key="1">
    <source>
        <dbReference type="SAM" id="MobiDB-lite"/>
    </source>
</evidence>
<evidence type="ECO:0000256" key="2">
    <source>
        <dbReference type="SAM" id="Phobius"/>
    </source>
</evidence>
<accession>A0A8T7M0H4</accession>
<feature type="transmembrane region" description="Helical" evidence="2">
    <location>
        <begin position="323"/>
        <end position="343"/>
    </location>
</feature>
<dbReference type="Proteomes" id="UP000521676">
    <property type="component" value="Unassembled WGS sequence"/>
</dbReference>
<dbReference type="AlphaFoldDB" id="A0A8T7M0H4"/>